<dbReference type="Proteomes" id="UP001596292">
    <property type="component" value="Unassembled WGS sequence"/>
</dbReference>
<dbReference type="Gene3D" id="2.60.40.10">
    <property type="entry name" value="Immunoglobulins"/>
    <property type="match status" value="1"/>
</dbReference>
<dbReference type="InterPro" id="IPR013783">
    <property type="entry name" value="Ig-like_fold"/>
</dbReference>
<evidence type="ECO:0000259" key="1">
    <source>
        <dbReference type="Pfam" id="PF17753"/>
    </source>
</evidence>
<sequence length="148" mass="15803">MAKAERLVDIPARGGLTFSSAELLGRFFDATSAYRFGPAQHRIAHTALLDSAGDVIADAIHHPAGRDVTPVETGLSAEIANGPDGWVLHLATERPALGVQIDLEGQGRPADNGFHLLPGYPRRIALIGLSRRPEGRVRALNDVSSVRL</sequence>
<accession>A0ABW2BDQ1</accession>
<name>A0ABW2BDQ1_9HYPH</name>
<gene>
    <name evidence="2" type="ORF">ACFQE0_00300</name>
</gene>
<keyword evidence="2" id="KW-0378">Hydrolase</keyword>
<dbReference type="InterPro" id="IPR036156">
    <property type="entry name" value="Beta-gal/glucu_dom_sf"/>
</dbReference>
<dbReference type="InterPro" id="IPR041625">
    <property type="entry name" value="Beta-mannosidase_Ig"/>
</dbReference>
<evidence type="ECO:0000313" key="2">
    <source>
        <dbReference type="EMBL" id="MFC6788206.1"/>
    </source>
</evidence>
<evidence type="ECO:0000313" key="3">
    <source>
        <dbReference type="Proteomes" id="UP001596292"/>
    </source>
</evidence>
<feature type="domain" description="Beta-mannosidase Ig-fold" evidence="1">
    <location>
        <begin position="73"/>
        <end position="127"/>
    </location>
</feature>
<dbReference type="Pfam" id="PF17753">
    <property type="entry name" value="Ig_mannosidase"/>
    <property type="match status" value="1"/>
</dbReference>
<protein>
    <submittedName>
        <fullName evidence="2">Glycoside hydrolase family 2 protein</fullName>
    </submittedName>
</protein>
<keyword evidence="3" id="KW-1185">Reference proteome</keyword>
<dbReference type="EMBL" id="JBHSWN010000001">
    <property type="protein sequence ID" value="MFC6788206.1"/>
    <property type="molecule type" value="Genomic_DNA"/>
</dbReference>
<dbReference type="GO" id="GO:0016787">
    <property type="term" value="F:hydrolase activity"/>
    <property type="evidence" value="ECO:0007669"/>
    <property type="project" value="UniProtKB-KW"/>
</dbReference>
<dbReference type="SUPFAM" id="SSF49303">
    <property type="entry name" value="beta-Galactosidase/glucuronidase domain"/>
    <property type="match status" value="1"/>
</dbReference>
<comment type="caution">
    <text evidence="2">The sequence shown here is derived from an EMBL/GenBank/DDBJ whole genome shotgun (WGS) entry which is preliminary data.</text>
</comment>
<organism evidence="2 3">
    <name type="scientific">Methylobacterium komagatae</name>
    <dbReference type="NCBI Taxonomy" id="374425"/>
    <lineage>
        <taxon>Bacteria</taxon>
        <taxon>Pseudomonadati</taxon>
        <taxon>Pseudomonadota</taxon>
        <taxon>Alphaproteobacteria</taxon>
        <taxon>Hyphomicrobiales</taxon>
        <taxon>Methylobacteriaceae</taxon>
        <taxon>Methylobacterium</taxon>
    </lineage>
</organism>
<reference evidence="3" key="1">
    <citation type="journal article" date="2019" name="Int. J. Syst. Evol. Microbiol.">
        <title>The Global Catalogue of Microorganisms (GCM) 10K type strain sequencing project: providing services to taxonomists for standard genome sequencing and annotation.</title>
        <authorList>
            <consortium name="The Broad Institute Genomics Platform"/>
            <consortium name="The Broad Institute Genome Sequencing Center for Infectious Disease"/>
            <person name="Wu L."/>
            <person name="Ma J."/>
        </authorList>
    </citation>
    <scope>NUCLEOTIDE SEQUENCE [LARGE SCALE GENOMIC DNA]</scope>
    <source>
        <strain evidence="3">CCUG 48316</strain>
    </source>
</reference>
<proteinExistence type="predicted"/>
<dbReference type="RefSeq" id="WP_378965975.1">
    <property type="nucleotide sequence ID" value="NZ_JBHSWN010000001.1"/>
</dbReference>